<sequence>MLIKHTGINKFIFIANPKCASSIKASGISKIGDIKIVRSPLGKHMSMREVYDRCGCIFENQEFSLDKFFK</sequence>
<dbReference type="Proteomes" id="UP000010483">
    <property type="component" value="Chromosome"/>
</dbReference>
<proteinExistence type="predicted"/>
<evidence type="ECO:0000313" key="2">
    <source>
        <dbReference type="Proteomes" id="UP000010483"/>
    </source>
</evidence>
<dbReference type="AlphaFoldDB" id="K9YNE5"/>
<name>K9YNE5_CYASC</name>
<gene>
    <name evidence="1" type="ordered locus">Cyast_1982</name>
</gene>
<dbReference type="BioCyc" id="CSTA292563:G1353-1989-MONOMER"/>
<organism evidence="1 2">
    <name type="scientific">Cyanobacterium stanieri (strain ATCC 29140 / PCC 7202)</name>
    <dbReference type="NCBI Taxonomy" id="292563"/>
    <lineage>
        <taxon>Bacteria</taxon>
        <taxon>Bacillati</taxon>
        <taxon>Cyanobacteriota</taxon>
        <taxon>Cyanophyceae</taxon>
        <taxon>Oscillatoriophycideae</taxon>
        <taxon>Chroococcales</taxon>
        <taxon>Geminocystaceae</taxon>
        <taxon>Cyanobacterium</taxon>
    </lineage>
</organism>
<keyword evidence="2" id="KW-1185">Reference proteome</keyword>
<reference evidence="2" key="1">
    <citation type="journal article" date="2013" name="Proc. Natl. Acad. Sci. U.S.A.">
        <title>Improving the coverage of the cyanobacterial phylum using diversity-driven genome sequencing.</title>
        <authorList>
            <person name="Shih P.M."/>
            <person name="Wu D."/>
            <person name="Latifi A."/>
            <person name="Axen S.D."/>
            <person name="Fewer D.P."/>
            <person name="Talla E."/>
            <person name="Calteau A."/>
            <person name="Cai F."/>
            <person name="Tandeau de Marsac N."/>
            <person name="Rippka R."/>
            <person name="Herdman M."/>
            <person name="Sivonen K."/>
            <person name="Coursin T."/>
            <person name="Laurent T."/>
            <person name="Goodwin L."/>
            <person name="Nolan M."/>
            <person name="Davenport K.W."/>
            <person name="Han C.S."/>
            <person name="Rubin E.M."/>
            <person name="Eisen J.A."/>
            <person name="Woyke T."/>
            <person name="Gugger M."/>
            <person name="Kerfeld C.A."/>
        </authorList>
    </citation>
    <scope>NUCLEOTIDE SEQUENCE [LARGE SCALE GENOMIC DNA]</scope>
    <source>
        <strain evidence="2">ATCC 29140 / PCC 7202</strain>
    </source>
</reference>
<dbReference type="EMBL" id="CP003940">
    <property type="protein sequence ID" value="AFZ47935.1"/>
    <property type="molecule type" value="Genomic_DNA"/>
</dbReference>
<protein>
    <submittedName>
        <fullName evidence="1">Uncharacterized protein</fullName>
    </submittedName>
</protein>
<evidence type="ECO:0000313" key="1">
    <source>
        <dbReference type="EMBL" id="AFZ47935.1"/>
    </source>
</evidence>
<dbReference type="HOGENOM" id="CLU_2751058_0_0_3"/>
<accession>K9YNE5</accession>
<dbReference type="STRING" id="292563.Cyast_1982"/>
<dbReference type="KEGG" id="csn:Cyast_1982"/>